<evidence type="ECO:0000256" key="5">
    <source>
        <dbReference type="ARBA" id="ARBA00022737"/>
    </source>
</evidence>
<evidence type="ECO:0000256" key="6">
    <source>
        <dbReference type="ARBA" id="ARBA00022824"/>
    </source>
</evidence>
<dbReference type="PROSITE" id="PS51352">
    <property type="entry name" value="THIOREDOXIN_2"/>
    <property type="match status" value="2"/>
</dbReference>
<dbReference type="InterPro" id="IPR013766">
    <property type="entry name" value="Thioredoxin_domain"/>
</dbReference>
<evidence type="ECO:0000256" key="10">
    <source>
        <dbReference type="RuleBase" id="RU004208"/>
    </source>
</evidence>
<dbReference type="Pfam" id="PF13848">
    <property type="entry name" value="Thioredoxin_6"/>
    <property type="match status" value="1"/>
</dbReference>
<keyword evidence="6" id="KW-0256">Endoplasmic reticulum</keyword>
<keyword evidence="7" id="KW-1015">Disulfide bond</keyword>
<evidence type="ECO:0000256" key="9">
    <source>
        <dbReference type="ARBA" id="ARBA00023284"/>
    </source>
</evidence>
<sequence>MKGYLILSVVALATIVNVNGLLDGIKRDDNVLVLTKDNFDEATTDTTILVEFYAPWCGHCKALAPEYAKAAGKLAEEGSTLLLGKVDATEESDLAEKFEIRGYPTIKFFNNEKTGPPAEELTTADEAKNFRDSKKVVLVGYFDSKDSADAKVYLDIAADYDEITFGVTYDKNVADALEFTKTGVVLFKKFDEGRAEFSEELNVENLKKFVSANSLPLVVEFSHETAQKIFGGDIKTHNLLFISYKSDEYANNVESYKKVASNFKGKVLFVTINTDEDDHEKIMEFFGLKKEEAPAMRLIRLEDEMTKYKPEKTDFSEEAVSNFVNGVLEGKIKQHLLSQDLPEDWDKNPVKVLVSTNFDDVALDKSKDVLVEFYAPWCGHCKQLAPIYDQLGDKYKDNDQVVIAKMDSTANELEHTKINSFPTIKLYKRETNEVIEYNGERTLEGLSKFIETGGDYGRAAPEEVFHYVGERTLEGLSEFIESGGIKGSNPPAEETEEEEETEKEPQKDEL</sequence>
<feature type="domain" description="Thioredoxin" evidence="13">
    <location>
        <begin position="4"/>
        <end position="159"/>
    </location>
</feature>
<evidence type="ECO:0000256" key="11">
    <source>
        <dbReference type="SAM" id="MobiDB-lite"/>
    </source>
</evidence>
<evidence type="ECO:0000313" key="14">
    <source>
        <dbReference type="EMBL" id="KAJ6217021.1"/>
    </source>
</evidence>
<dbReference type="PROSITE" id="PS00194">
    <property type="entry name" value="THIOREDOXIN_1"/>
    <property type="match status" value="2"/>
</dbReference>
<dbReference type="GO" id="GO:0005783">
    <property type="term" value="C:endoplasmic reticulum"/>
    <property type="evidence" value="ECO:0007669"/>
    <property type="project" value="TreeGrafter"/>
</dbReference>
<evidence type="ECO:0000256" key="8">
    <source>
        <dbReference type="ARBA" id="ARBA00023235"/>
    </source>
</evidence>
<dbReference type="CDD" id="cd02961">
    <property type="entry name" value="PDI_a_family"/>
    <property type="match status" value="1"/>
</dbReference>
<dbReference type="CDD" id="cd02981">
    <property type="entry name" value="PDI_b_family"/>
    <property type="match status" value="1"/>
</dbReference>
<dbReference type="CDD" id="cd02982">
    <property type="entry name" value="PDI_b'_family"/>
    <property type="match status" value="1"/>
</dbReference>
<dbReference type="FunFam" id="3.40.30.10:FF:000027">
    <property type="entry name" value="protein disulfide-isomerase A2"/>
    <property type="match status" value="1"/>
</dbReference>
<keyword evidence="8" id="KW-0413">Isomerase</keyword>
<name>A0A9Q0M0Z5_BLOTA</name>
<evidence type="ECO:0000256" key="4">
    <source>
        <dbReference type="ARBA" id="ARBA00022729"/>
    </source>
</evidence>
<evidence type="ECO:0000256" key="1">
    <source>
        <dbReference type="ARBA" id="ARBA00001182"/>
    </source>
</evidence>
<dbReference type="PANTHER" id="PTHR18929">
    <property type="entry name" value="PROTEIN DISULFIDE ISOMERASE"/>
    <property type="match status" value="1"/>
</dbReference>
<evidence type="ECO:0000259" key="13">
    <source>
        <dbReference type="PROSITE" id="PS51352"/>
    </source>
</evidence>
<feature type="domain" description="Thioredoxin" evidence="13">
    <location>
        <begin position="330"/>
        <end position="455"/>
    </location>
</feature>
<keyword evidence="4 12" id="KW-0732">Signal</keyword>
<evidence type="ECO:0000256" key="3">
    <source>
        <dbReference type="ARBA" id="ARBA00012723"/>
    </source>
</evidence>
<feature type="region of interest" description="Disordered" evidence="11">
    <location>
        <begin position="480"/>
        <end position="510"/>
    </location>
</feature>
<proteinExistence type="inferred from homology"/>
<comment type="caution">
    <text evidence="14">The sequence shown here is derived from an EMBL/GenBank/DDBJ whole genome shotgun (WGS) entry which is preliminary data.</text>
</comment>
<dbReference type="Proteomes" id="UP001142055">
    <property type="component" value="Chromosome 3"/>
</dbReference>
<gene>
    <name evidence="14" type="ORF">RDWZM_008178</name>
</gene>
<accession>A0A9Q0M0Z5</accession>
<dbReference type="OMA" id="FFGMKKD"/>
<dbReference type="NCBIfam" id="TIGR01126">
    <property type="entry name" value="pdi_dom"/>
    <property type="match status" value="1"/>
</dbReference>
<dbReference type="PRINTS" id="PR00421">
    <property type="entry name" value="THIOREDOXIN"/>
</dbReference>
<feature type="chain" id="PRO_5040233683" description="protein disulfide-isomerase" evidence="12">
    <location>
        <begin position="21"/>
        <end position="510"/>
    </location>
</feature>
<dbReference type="Pfam" id="PF00085">
    <property type="entry name" value="Thioredoxin"/>
    <property type="match status" value="2"/>
</dbReference>
<dbReference type="Gene3D" id="3.40.30.10">
    <property type="entry name" value="Glutaredoxin"/>
    <property type="match status" value="4"/>
</dbReference>
<keyword evidence="5" id="KW-0677">Repeat</keyword>
<organism evidence="14 15">
    <name type="scientific">Blomia tropicalis</name>
    <name type="common">Mite</name>
    <dbReference type="NCBI Taxonomy" id="40697"/>
    <lineage>
        <taxon>Eukaryota</taxon>
        <taxon>Metazoa</taxon>
        <taxon>Ecdysozoa</taxon>
        <taxon>Arthropoda</taxon>
        <taxon>Chelicerata</taxon>
        <taxon>Arachnida</taxon>
        <taxon>Acari</taxon>
        <taxon>Acariformes</taxon>
        <taxon>Sarcoptiformes</taxon>
        <taxon>Astigmata</taxon>
        <taxon>Glycyphagoidea</taxon>
        <taxon>Echimyopodidae</taxon>
        <taxon>Blomia</taxon>
    </lineage>
</organism>
<keyword evidence="9" id="KW-0676">Redox-active center</keyword>
<evidence type="ECO:0000313" key="15">
    <source>
        <dbReference type="Proteomes" id="UP001142055"/>
    </source>
</evidence>
<keyword evidence="15" id="KW-1185">Reference proteome</keyword>
<protein>
    <recommendedName>
        <fullName evidence="3">protein disulfide-isomerase</fullName>
        <ecNumber evidence="3">5.3.4.1</ecNumber>
    </recommendedName>
</protein>
<dbReference type="FunFam" id="3.40.30.10:FF:000107">
    <property type="entry name" value="Protein disulfide-isomerase 5-2"/>
    <property type="match status" value="1"/>
</dbReference>
<evidence type="ECO:0000256" key="2">
    <source>
        <dbReference type="ARBA" id="ARBA00006347"/>
    </source>
</evidence>
<feature type="compositionally biased region" description="Acidic residues" evidence="11">
    <location>
        <begin position="493"/>
        <end position="502"/>
    </location>
</feature>
<dbReference type="InterPro" id="IPR005788">
    <property type="entry name" value="PDI_thioredoxin-like_dom"/>
</dbReference>
<evidence type="ECO:0000256" key="7">
    <source>
        <dbReference type="ARBA" id="ARBA00023157"/>
    </source>
</evidence>
<dbReference type="FunFam" id="3.40.30.10:FF:000030">
    <property type="entry name" value="Protein disulfide-isomerase"/>
    <property type="match status" value="1"/>
</dbReference>
<dbReference type="InterPro" id="IPR017937">
    <property type="entry name" value="Thioredoxin_CS"/>
</dbReference>
<dbReference type="AlphaFoldDB" id="A0A9Q0M0Z5"/>
<dbReference type="GO" id="GO:0003756">
    <property type="term" value="F:protein disulfide isomerase activity"/>
    <property type="evidence" value="ECO:0007669"/>
    <property type="project" value="UniProtKB-EC"/>
</dbReference>
<dbReference type="EC" id="5.3.4.1" evidence="3"/>
<evidence type="ECO:0000256" key="12">
    <source>
        <dbReference type="SAM" id="SignalP"/>
    </source>
</evidence>
<feature type="signal peptide" evidence="12">
    <location>
        <begin position="1"/>
        <end position="20"/>
    </location>
</feature>
<dbReference type="PANTHER" id="PTHR18929:SF240">
    <property type="entry name" value="PROTEIN DISULFIDE-ISOMERASE"/>
    <property type="match status" value="1"/>
</dbReference>
<dbReference type="InterPro" id="IPR036249">
    <property type="entry name" value="Thioredoxin-like_sf"/>
</dbReference>
<dbReference type="SUPFAM" id="SSF52833">
    <property type="entry name" value="Thioredoxin-like"/>
    <property type="match status" value="4"/>
</dbReference>
<comment type="catalytic activity">
    <reaction evidence="1">
        <text>Catalyzes the rearrangement of -S-S- bonds in proteins.</text>
        <dbReference type="EC" id="5.3.4.1"/>
    </reaction>
</comment>
<reference evidence="14" key="1">
    <citation type="submission" date="2022-12" db="EMBL/GenBank/DDBJ databases">
        <title>Genome assemblies of Blomia tropicalis.</title>
        <authorList>
            <person name="Cui Y."/>
        </authorList>
    </citation>
    <scope>NUCLEOTIDE SEQUENCE</scope>
    <source>
        <tissue evidence="14">Adult mites</tissue>
    </source>
</reference>
<dbReference type="CDD" id="cd02995">
    <property type="entry name" value="PDI_a_PDI_a'_C"/>
    <property type="match status" value="1"/>
</dbReference>
<dbReference type="GO" id="GO:0034976">
    <property type="term" value="P:response to endoplasmic reticulum stress"/>
    <property type="evidence" value="ECO:0007669"/>
    <property type="project" value="TreeGrafter"/>
</dbReference>
<comment type="similarity">
    <text evidence="2 10">Belongs to the protein disulfide isomerase family.</text>
</comment>
<dbReference type="EMBL" id="JAPWDV010000003">
    <property type="protein sequence ID" value="KAJ6217021.1"/>
    <property type="molecule type" value="Genomic_DNA"/>
</dbReference>
<dbReference type="GO" id="GO:0006457">
    <property type="term" value="P:protein folding"/>
    <property type="evidence" value="ECO:0007669"/>
    <property type="project" value="TreeGrafter"/>
</dbReference>